<reference evidence="1 2" key="1">
    <citation type="submission" date="2016-10" db="EMBL/GenBank/DDBJ databases">
        <authorList>
            <person name="de Groot N.N."/>
        </authorList>
    </citation>
    <scope>NUCLEOTIDE SEQUENCE [LARGE SCALE GENOMIC DNA]</scope>
    <source>
        <strain evidence="1 2">DSM 40306</strain>
    </source>
</reference>
<name>A0A1H5EDG2_9ACTN</name>
<dbReference type="STRING" id="67331.SAMN04490357_6209"/>
<evidence type="ECO:0000313" key="1">
    <source>
        <dbReference type="EMBL" id="SED89090.1"/>
    </source>
</evidence>
<proteinExistence type="predicted"/>
<dbReference type="InterPro" id="IPR019734">
    <property type="entry name" value="TPR_rpt"/>
</dbReference>
<dbReference type="Proteomes" id="UP000182375">
    <property type="component" value="Unassembled WGS sequence"/>
</dbReference>
<organism evidence="1 2">
    <name type="scientific">Streptomyces misionensis</name>
    <dbReference type="NCBI Taxonomy" id="67331"/>
    <lineage>
        <taxon>Bacteria</taxon>
        <taxon>Bacillati</taxon>
        <taxon>Actinomycetota</taxon>
        <taxon>Actinomycetes</taxon>
        <taxon>Kitasatosporales</taxon>
        <taxon>Streptomycetaceae</taxon>
        <taxon>Streptomyces</taxon>
    </lineage>
</organism>
<dbReference type="PANTHER" id="PTHR19959">
    <property type="entry name" value="KINESIN LIGHT CHAIN"/>
    <property type="match status" value="1"/>
</dbReference>
<dbReference type="InterPro" id="IPR043504">
    <property type="entry name" value="Peptidase_S1_PA_chymotrypsin"/>
</dbReference>
<dbReference type="AlphaFoldDB" id="A0A1H5EDG2"/>
<dbReference type="SUPFAM" id="SSF50494">
    <property type="entry name" value="Trypsin-like serine proteases"/>
    <property type="match status" value="1"/>
</dbReference>
<dbReference type="InterPro" id="IPR027417">
    <property type="entry name" value="P-loop_NTPase"/>
</dbReference>
<dbReference type="RefSeq" id="WP_074994172.1">
    <property type="nucleotide sequence ID" value="NZ_FNTD01000004.1"/>
</dbReference>
<sequence length="1279" mass="137869">MEFDRRVQVRARRPGAETRVFGSGYLIAPRLVLTAAHVLADAPSDAVTVARPDVSGQEFPAVVLWRRRDETVDAALVEIAESGDWQTPESLTNPLLRQRFGRLIGTRPWPVTLTGFPRMQKDPEGGERWDEQLTGHIAPGTGALAGRYEISSTEPTVPVRPRTNDSGRWSGISGAAVLSDGALAGDDLLCGLVRRDRRADGGTRLTATTAAHLLLDKKFRATVHDRTGWEPVLEPVETVGLFAPAAPIRVLDSPTALLRADAEAVTFRGRDAELADLTSWCTDGPAAAQVRVLTGPGGQGKSRLARRLADDLRLRGWVTGHLRSDLTDHDAAPDLTPLTTALPLLIVVDYAETRPRLVRRIVTHLHGSRHRVRVLLLARSDGEWRSDPMTALPAVRRLLAGAPVTELGPLVPGGWGTTDERRTAFEEAARDLALLLPCVSSLPGHDWAGPAAGLHPPDDLAHARYDSVLTLQMTALGGLLQRGPRPAHVPSDAPAERILLEHEGRFWESAADAPAFRLGLPTGTLGTVVAVAALTGARSADEAAQVLHTIPDLPADRIPGTARWVAGLYPAEPDRYWGSLQPDRVAEFHSAAVLVSGRIRLPDLLRAAGSAQQARILTVLSRAVTAHYNAGRARDGAQLTSVMESALTGAALDVHAVEEVSKSLPVPSGSPSQLSSVALQLVEGLVEEARRRAALDPASAEPALANLLSHLAIRLTETGRPQEALHAECQAVEIRRRLAASDRSLYEPQLAISLANLGNHLANADRHDEALEATEEAVRKFRRITGDIWAYAPQPGAYQPHLAAALMDLGGRLHALGRTGEALPHTEAAARIWERLAAEYPARYEDRLAACLENLAMSLTAESRQWEAHAVVRRSLEIRRRLAARDPAAHDLALARSLALLAQPLEGDRPEEALPVLREMVEVRRRLSDADPGTGRPELARTRYRAGVVARRVEQTDEALAHTGAAVDTYRELAAEEPQEYEPLLALALAELGGLLSAAGRHVDALAAQEQALEISRRLAAGGTVELRVWLAHQLLKFADLLAEAGYEDRLFEPLEEAVELFFETAETDLDTRGRSLVAALQTLAARRWAAGHHERAAEAELNAVQVFGRLLNADPVATDADEIGEPLVPLCRRLGEAGRPDLAVEVGLTASAIWRDWYPVELAVARERSLAALLSGLAAELATAERGEAAALVMGGAVELLDRLVGDDPDYLPSLAGTLLGYALLLASLGYLRQALKAVDSAVECFHRLPETSPARLRGLPEALRLRDDLSDDLGATG</sequence>
<dbReference type="InterPro" id="IPR011990">
    <property type="entry name" value="TPR-like_helical_dom_sf"/>
</dbReference>
<dbReference type="SMART" id="SM00028">
    <property type="entry name" value="TPR"/>
    <property type="match status" value="4"/>
</dbReference>
<dbReference type="SUPFAM" id="SSF48452">
    <property type="entry name" value="TPR-like"/>
    <property type="match status" value="2"/>
</dbReference>
<dbReference type="Gene3D" id="3.40.50.300">
    <property type="entry name" value="P-loop containing nucleotide triphosphate hydrolases"/>
    <property type="match status" value="1"/>
</dbReference>
<dbReference type="Pfam" id="PF13365">
    <property type="entry name" value="Trypsin_2"/>
    <property type="match status" value="1"/>
</dbReference>
<dbReference type="Pfam" id="PF13374">
    <property type="entry name" value="TPR_10"/>
    <property type="match status" value="1"/>
</dbReference>
<dbReference type="EMBL" id="FNTD01000004">
    <property type="protein sequence ID" value="SED89090.1"/>
    <property type="molecule type" value="Genomic_DNA"/>
</dbReference>
<dbReference type="Gene3D" id="2.40.10.10">
    <property type="entry name" value="Trypsin-like serine proteases"/>
    <property type="match status" value="1"/>
</dbReference>
<dbReference type="Gene3D" id="1.25.40.10">
    <property type="entry name" value="Tetratricopeptide repeat domain"/>
    <property type="match status" value="3"/>
</dbReference>
<accession>A0A1H5EDG2</accession>
<dbReference type="PANTHER" id="PTHR19959:SF119">
    <property type="entry name" value="FUNGAL LIPASE-LIKE DOMAIN-CONTAINING PROTEIN"/>
    <property type="match status" value="1"/>
</dbReference>
<protein>
    <submittedName>
        <fullName evidence="1">Tetratricopeptide repeat-containing protein</fullName>
    </submittedName>
</protein>
<gene>
    <name evidence="1" type="ORF">SAMN04490357_6209</name>
</gene>
<dbReference type="InterPro" id="IPR009003">
    <property type="entry name" value="Peptidase_S1_PA"/>
</dbReference>
<evidence type="ECO:0000313" key="2">
    <source>
        <dbReference type="Proteomes" id="UP000182375"/>
    </source>
</evidence>
<dbReference type="GeneID" id="95515260"/>